<evidence type="ECO:0000313" key="2">
    <source>
        <dbReference type="Proteomes" id="UP001549257"/>
    </source>
</evidence>
<accession>A0ABV2QPF5</accession>
<comment type="caution">
    <text evidence="1">The sequence shown here is derived from an EMBL/GenBank/DDBJ whole genome shotgun (WGS) entry which is preliminary data.</text>
</comment>
<reference evidence="1 2" key="1">
    <citation type="submission" date="2024-06" db="EMBL/GenBank/DDBJ databases">
        <title>Sorghum-associated microbial communities from plants grown in Nebraska, USA.</title>
        <authorList>
            <person name="Schachtman D."/>
        </authorList>
    </citation>
    <scope>NUCLEOTIDE SEQUENCE [LARGE SCALE GENOMIC DNA]</scope>
    <source>
        <strain evidence="1 2">2857</strain>
    </source>
</reference>
<dbReference type="Proteomes" id="UP001549257">
    <property type="component" value="Unassembled WGS sequence"/>
</dbReference>
<organism evidence="1 2">
    <name type="scientific">Conyzicola nivalis</name>
    <dbReference type="NCBI Taxonomy" id="1477021"/>
    <lineage>
        <taxon>Bacteria</taxon>
        <taxon>Bacillati</taxon>
        <taxon>Actinomycetota</taxon>
        <taxon>Actinomycetes</taxon>
        <taxon>Micrococcales</taxon>
        <taxon>Microbacteriaceae</taxon>
        <taxon>Conyzicola</taxon>
    </lineage>
</organism>
<proteinExistence type="predicted"/>
<sequence>MRHSPTLQGQAMVLPISATEWRISDPRRSENDALCLIGFVQQIDQVFETTRIGRPLERRFFVSLSAAVEFLTVP</sequence>
<protein>
    <submittedName>
        <fullName evidence="1">Uncharacterized protein</fullName>
    </submittedName>
</protein>
<keyword evidence="2" id="KW-1185">Reference proteome</keyword>
<dbReference type="EMBL" id="JBEPSJ010000002">
    <property type="protein sequence ID" value="MET4582934.1"/>
    <property type="molecule type" value="Genomic_DNA"/>
</dbReference>
<gene>
    <name evidence="1" type="ORF">ABIE21_002444</name>
</gene>
<name>A0ABV2QPF5_9MICO</name>
<evidence type="ECO:0000313" key="1">
    <source>
        <dbReference type="EMBL" id="MET4582934.1"/>
    </source>
</evidence>